<gene>
    <name evidence="1" type="ORF">NCS57_00321500</name>
</gene>
<evidence type="ECO:0000313" key="2">
    <source>
        <dbReference type="Proteomes" id="UP001065298"/>
    </source>
</evidence>
<organism evidence="1 2">
    <name type="scientific">Fusarium keratoplasticum</name>
    <dbReference type="NCBI Taxonomy" id="1328300"/>
    <lineage>
        <taxon>Eukaryota</taxon>
        <taxon>Fungi</taxon>
        <taxon>Dikarya</taxon>
        <taxon>Ascomycota</taxon>
        <taxon>Pezizomycotina</taxon>
        <taxon>Sordariomycetes</taxon>
        <taxon>Hypocreomycetidae</taxon>
        <taxon>Hypocreales</taxon>
        <taxon>Nectriaceae</taxon>
        <taxon>Fusarium</taxon>
        <taxon>Fusarium solani species complex</taxon>
    </lineage>
</organism>
<dbReference type="Proteomes" id="UP001065298">
    <property type="component" value="Chromosome 2"/>
</dbReference>
<comment type="caution">
    <text evidence="1">The sequence shown here is derived from an EMBL/GenBank/DDBJ whole genome shotgun (WGS) entry which is preliminary data.</text>
</comment>
<sequence>MAAETIGIVAACGQFVEQSVKIIRFSKQIHDKFQDAPAEIDAWRQQIQGLEKLVAAVEASPALQVEDLKPTVEQAKAVGEKLLRIFERIDFEKDDGFGHKSWRVVGGFLKEDEISNLFKEIERLKALLGDQIAVININQGHDKFARVESLIQDLSRSFRPGTDEDQCLQDLFITDPLSDRDGIITAKGRRTPGTCEWIPMTEEYRSWSTDQSGLLWISGPPGKGKTFISIFLTQLLQSSKPDATVIWFFCDNKVASRNTAVNILRGLIIQLIFKHNQLISRITPTWKIQGANLFQDNSFETLWRIFEDMLEALRDHEVCCVLDALDECDEPSLSSLLFKVQSLFEPEEKSAQIHSLKVIVTSREQPECLPATLSAFPHITLGLLEDDIQLYISDQISHLARMKGIEGLPLYQYIEYTFRRRAGGTFLWVSFMVRDLEHKTVKEIEHALTQLPRDLPEVYERILSKIHPESKTTVANMLTWLLFASRPLTVVELCEAIQIEPTSYLTKEQVCLDYIQSCGHLLQVSTGRPPNGVDYRVNRLPPLIPVNTRMTELNSEESGTSLYVSFVHQSAKDFLRSHSSGLAALNGPMDPKKTHAQITNRLVSLLAMDRSFSPLFDAVKDLPLLPYAVFNWNYHMREMGADFVSVLDEHKDFFRKSSEARDRWWAWYHLEYPGKEPPTDVPLLHMACITGLYHLLEYALLKRNTLLGLLRAREVNRVWGHDQETPLHLMVKQGQDKMVHLLLKYGADVSIKNVRGKTALDSAAFLGPYAVFLLLAASRTSREILETDAKSSISHRGRETLLHTAARGGHQDICRELVEKWHYDVETKDKDGFTPLLVAVRCQHLSLASFLVKNLGAKTTPRIKILESAFYLRERSRINQALDSLSLNLGVDINAADEDGNTLFHRSYSPAFIMLEQCITAGLDFSKRNEEGETVLHRNFWLSATHERLHLVLKESHLGINARDSHGRTPLHALVTAAAHPDQAPWSLDLRNLVALLDFGADRSLMDAHGRTPSELGAEYLKQGLDEIYIEEGIGSSDEIDEMPCTMSMILGILSRYATAPLNVRVADHLSKEMGNGDQPNVT</sequence>
<name>A0ACC0RAW7_9HYPO</name>
<accession>A0ACC0RAW7</accession>
<dbReference type="EMBL" id="CM046504">
    <property type="protein sequence ID" value="KAI8680410.1"/>
    <property type="molecule type" value="Genomic_DNA"/>
</dbReference>
<evidence type="ECO:0000313" key="1">
    <source>
        <dbReference type="EMBL" id="KAI8680410.1"/>
    </source>
</evidence>
<proteinExistence type="predicted"/>
<protein>
    <submittedName>
        <fullName evidence="1">NACHT domain-containing protein</fullName>
    </submittedName>
</protein>
<reference evidence="1" key="1">
    <citation type="submission" date="2022-06" db="EMBL/GenBank/DDBJ databases">
        <title>Fusarium solani species complex genomes reveal bases of compartmentalisation and animal pathogenesis.</title>
        <authorList>
            <person name="Tsai I.J."/>
        </authorList>
    </citation>
    <scope>NUCLEOTIDE SEQUENCE</scope>
    <source>
        <strain evidence="1">Fu6.1</strain>
    </source>
</reference>
<keyword evidence="2" id="KW-1185">Reference proteome</keyword>